<dbReference type="PROSITE" id="PS00330">
    <property type="entry name" value="HEMOLYSIN_CALCIUM"/>
    <property type="match status" value="3"/>
</dbReference>
<evidence type="ECO:0000256" key="1">
    <source>
        <dbReference type="ARBA" id="ARBA00001913"/>
    </source>
</evidence>
<dbReference type="InterPro" id="IPR050557">
    <property type="entry name" value="RTX_toxin/Mannuronan_C5-epim"/>
</dbReference>
<dbReference type="Pfam" id="PF00353">
    <property type="entry name" value="HemolysinCabind"/>
    <property type="match status" value="3"/>
</dbReference>
<feature type="domain" description="Peptidase metallopeptidase" evidence="10">
    <location>
        <begin position="170"/>
        <end position="314"/>
    </location>
</feature>
<keyword evidence="6" id="KW-0479">Metal-binding</keyword>
<evidence type="ECO:0000256" key="6">
    <source>
        <dbReference type="ARBA" id="ARBA00022723"/>
    </source>
</evidence>
<accession>A0ABV6I6L7</accession>
<comment type="subcellular location">
    <subcellularLocation>
        <location evidence="2">Secreted</location>
    </subcellularLocation>
</comment>
<dbReference type="Gene3D" id="3.40.390.10">
    <property type="entry name" value="Collagenase (Catalytic Domain)"/>
    <property type="match status" value="1"/>
</dbReference>
<organism evidence="11 12">
    <name type="scientific">Paracoccus niistensis</name>
    <dbReference type="NCBI Taxonomy" id="632935"/>
    <lineage>
        <taxon>Bacteria</taxon>
        <taxon>Pseudomonadati</taxon>
        <taxon>Pseudomonadota</taxon>
        <taxon>Alphaproteobacteria</taxon>
        <taxon>Rhodobacterales</taxon>
        <taxon>Paracoccaceae</taxon>
        <taxon>Paracoccus</taxon>
    </lineage>
</organism>
<dbReference type="EMBL" id="JBHLWE010000041">
    <property type="protein sequence ID" value="MFC0341865.1"/>
    <property type="molecule type" value="Genomic_DNA"/>
</dbReference>
<evidence type="ECO:0000256" key="4">
    <source>
        <dbReference type="ARBA" id="ARBA00022525"/>
    </source>
</evidence>
<comment type="caution">
    <text evidence="11">The sequence shown here is derived from an EMBL/GenBank/DDBJ whole genome shotgun (WGS) entry which is preliminary data.</text>
</comment>
<dbReference type="Gene3D" id="2.60.120.380">
    <property type="match status" value="1"/>
</dbReference>
<evidence type="ECO:0000256" key="5">
    <source>
        <dbReference type="ARBA" id="ARBA00022670"/>
    </source>
</evidence>
<sequence>MTAAFPRGRAPALLDHDPLYATISEGADAPANSGTRYRIAPDDVFRGSIGVSGDADWIAVNLTAGESYTFEMDGVSLSDTVLTLVDASGNTLGSNDDSGSWDHSEFTYTAGATGTYYLIATGYGSSRGTYQVTYSEDQPNPGPGSDILTMTEIADYLTDGFWEDNGQTRRSFAATQGSTLTCDISDLGAAEQRVARMALNAWSELTGIRFDTSSRAGASANIQFVNDEFGSAYAVPTSWTGSTLQSVRINIDANWSEGPSAGFDTYFYQTYLHEIGHALGLGHAGPYNGSATYGIHNGYANDSWQATLMSYFSQIDNTVVDASYAYAVTPMIADIIAIQDLYGAPRNVNGSNSVWGEGSNVTGAFGMANGLMVSRAAITMTIFDQGGTDWLKLGSDTTAQHIDLAGGAVSSVYGLVGNLSIAEGTVIENVIAGRGNDMIRGNAAANLIAGRAGADTIQGQGGNDTLEGGAGADRLLGGLGDDLYVIDALDTLVELAGQGIDRVRATFNFTLAEHFEALLLIQSFAKYGTGNTVANTVVGNSQVNYLSGGAGNDTLFGMAGDDTLAGNSGADRLVGGDGNDTYLRDTFDTIVEAANGGFDTIVTSRDIVLGAHVERVLVEGTAAVQVIGNAQDNILVGNGARNVLVGGGGNDELTGGDGDDVFVFAAGQGGRVTDFQDDIDLIRIDARTAGGLTAAALIADAAERDGGVDLRLAGGLVRIDGITLDALQDDLLVA</sequence>
<keyword evidence="4" id="KW-0964">Secreted</keyword>
<evidence type="ECO:0000259" key="10">
    <source>
        <dbReference type="SMART" id="SM00235"/>
    </source>
</evidence>
<keyword evidence="8" id="KW-0378">Hydrolase</keyword>
<dbReference type="InterPro" id="IPR013858">
    <property type="entry name" value="Peptidase_M10B_C"/>
</dbReference>
<evidence type="ECO:0000256" key="9">
    <source>
        <dbReference type="ARBA" id="ARBA00022833"/>
    </source>
</evidence>
<comment type="similarity">
    <text evidence="3">Belongs to the peptidase M10B family.</text>
</comment>
<dbReference type="SUPFAM" id="SSF55486">
    <property type="entry name" value="Metalloproteases ('zincins'), catalytic domain"/>
    <property type="match status" value="1"/>
</dbReference>
<dbReference type="Gene3D" id="2.150.10.10">
    <property type="entry name" value="Serralysin-like metalloprotease, C-terminal"/>
    <property type="match status" value="3"/>
</dbReference>
<dbReference type="SUPFAM" id="SSF89260">
    <property type="entry name" value="Collagen-binding domain"/>
    <property type="match status" value="1"/>
</dbReference>
<protein>
    <submittedName>
        <fullName evidence="11">M10 family metallopeptidase C-terminal domain-containing protein</fullName>
    </submittedName>
</protein>
<dbReference type="InterPro" id="IPR011049">
    <property type="entry name" value="Serralysin-like_metalloprot_C"/>
</dbReference>
<dbReference type="InterPro" id="IPR007280">
    <property type="entry name" value="Peptidase_C_arc/bac"/>
</dbReference>
<dbReference type="PANTHER" id="PTHR38340">
    <property type="entry name" value="S-LAYER PROTEIN"/>
    <property type="match status" value="1"/>
</dbReference>
<dbReference type="SUPFAM" id="SSF51120">
    <property type="entry name" value="beta-Roll"/>
    <property type="match status" value="3"/>
</dbReference>
<dbReference type="InterPro" id="IPR018511">
    <property type="entry name" value="Hemolysin-typ_Ca-bd_CS"/>
</dbReference>
<dbReference type="Pfam" id="PF08548">
    <property type="entry name" value="Peptidase_M10_C"/>
    <property type="match status" value="1"/>
</dbReference>
<comment type="cofactor">
    <cofactor evidence="1">
        <name>Ca(2+)</name>
        <dbReference type="ChEBI" id="CHEBI:29108"/>
    </cofactor>
</comment>
<evidence type="ECO:0000313" key="12">
    <source>
        <dbReference type="Proteomes" id="UP001589799"/>
    </source>
</evidence>
<evidence type="ECO:0000256" key="8">
    <source>
        <dbReference type="ARBA" id="ARBA00022801"/>
    </source>
</evidence>
<name>A0ABV6I6L7_9RHOB</name>
<dbReference type="InterPro" id="IPR024079">
    <property type="entry name" value="MetalloPept_cat_dom_sf"/>
</dbReference>
<keyword evidence="7" id="KW-0677">Repeat</keyword>
<dbReference type="Pfam" id="PF00413">
    <property type="entry name" value="Peptidase_M10"/>
    <property type="match status" value="1"/>
</dbReference>
<keyword evidence="12" id="KW-1185">Reference proteome</keyword>
<dbReference type="PANTHER" id="PTHR38340:SF1">
    <property type="entry name" value="S-LAYER PROTEIN"/>
    <property type="match status" value="1"/>
</dbReference>
<reference evidence="11 12" key="1">
    <citation type="submission" date="2024-09" db="EMBL/GenBank/DDBJ databases">
        <authorList>
            <person name="Sun Q."/>
            <person name="Mori K."/>
        </authorList>
    </citation>
    <scope>NUCLEOTIDE SEQUENCE [LARGE SCALE GENOMIC DNA]</scope>
    <source>
        <strain evidence="11 12">KCTC 22789</strain>
    </source>
</reference>
<keyword evidence="5" id="KW-0645">Protease</keyword>
<evidence type="ECO:0000256" key="3">
    <source>
        <dbReference type="ARBA" id="ARBA00009490"/>
    </source>
</evidence>
<dbReference type="InterPro" id="IPR001343">
    <property type="entry name" value="Hemolysn_Ca-bd"/>
</dbReference>
<evidence type="ECO:0000256" key="2">
    <source>
        <dbReference type="ARBA" id="ARBA00004613"/>
    </source>
</evidence>
<dbReference type="InterPro" id="IPR006026">
    <property type="entry name" value="Peptidase_Metallo"/>
</dbReference>
<dbReference type="SMART" id="SM00235">
    <property type="entry name" value="ZnMc"/>
    <property type="match status" value="1"/>
</dbReference>
<dbReference type="InterPro" id="IPR001818">
    <property type="entry name" value="Pept_M10_metallopeptidase"/>
</dbReference>
<dbReference type="Proteomes" id="UP001589799">
    <property type="component" value="Unassembled WGS sequence"/>
</dbReference>
<dbReference type="Pfam" id="PF04151">
    <property type="entry name" value="PPC"/>
    <property type="match status" value="1"/>
</dbReference>
<evidence type="ECO:0000256" key="7">
    <source>
        <dbReference type="ARBA" id="ARBA00022737"/>
    </source>
</evidence>
<dbReference type="CDD" id="cd04277">
    <property type="entry name" value="ZnMc_serralysin_like"/>
    <property type="match status" value="1"/>
</dbReference>
<keyword evidence="9" id="KW-0862">Zinc</keyword>
<dbReference type="InterPro" id="IPR034033">
    <property type="entry name" value="Serralysin-like"/>
</dbReference>
<gene>
    <name evidence="11" type="ORF">ACFFII_13930</name>
</gene>
<evidence type="ECO:0000313" key="11">
    <source>
        <dbReference type="EMBL" id="MFC0341865.1"/>
    </source>
</evidence>
<dbReference type="PRINTS" id="PR00313">
    <property type="entry name" value="CABNDNGRPT"/>
</dbReference>
<proteinExistence type="inferred from homology"/>